<keyword evidence="1" id="KW-0472">Membrane</keyword>
<comment type="caution">
    <text evidence="2">The sequence shown here is derived from an EMBL/GenBank/DDBJ whole genome shotgun (WGS) entry which is preliminary data.</text>
</comment>
<organism evidence="2">
    <name type="scientific">termite gut metagenome</name>
    <dbReference type="NCBI Taxonomy" id="433724"/>
    <lineage>
        <taxon>unclassified sequences</taxon>
        <taxon>metagenomes</taxon>
        <taxon>organismal metagenomes</taxon>
    </lineage>
</organism>
<gene>
    <name evidence="2" type="ORF">EZS27_020831</name>
</gene>
<evidence type="ECO:0000256" key="1">
    <source>
        <dbReference type="SAM" id="Phobius"/>
    </source>
</evidence>
<evidence type="ECO:0008006" key="3">
    <source>
        <dbReference type="Google" id="ProtNLM"/>
    </source>
</evidence>
<keyword evidence="1" id="KW-0812">Transmembrane</keyword>
<feature type="transmembrane region" description="Helical" evidence="1">
    <location>
        <begin position="171"/>
        <end position="194"/>
    </location>
</feature>
<evidence type="ECO:0000313" key="2">
    <source>
        <dbReference type="EMBL" id="KAA6330462.1"/>
    </source>
</evidence>
<keyword evidence="1" id="KW-1133">Transmembrane helix</keyword>
<feature type="transmembrane region" description="Helical" evidence="1">
    <location>
        <begin position="87"/>
        <end position="111"/>
    </location>
</feature>
<accession>A0A5J4R9S7</accession>
<feature type="transmembrane region" description="Helical" evidence="1">
    <location>
        <begin position="34"/>
        <end position="53"/>
    </location>
</feature>
<protein>
    <recommendedName>
        <fullName evidence="3">Transmembrane protein</fullName>
    </recommendedName>
</protein>
<feature type="transmembrane region" description="Helical" evidence="1">
    <location>
        <begin position="260"/>
        <end position="280"/>
    </location>
</feature>
<dbReference type="AlphaFoldDB" id="A0A5J4R9S7"/>
<name>A0A5J4R9S7_9ZZZZ</name>
<proteinExistence type="predicted"/>
<dbReference type="EMBL" id="SNRY01001500">
    <property type="protein sequence ID" value="KAA6330462.1"/>
    <property type="molecule type" value="Genomic_DNA"/>
</dbReference>
<sequence length="316" mass="36096">MNQQNPKIVFYTKRSFSKKISATFDFLEENWKVILKYTTFLLFPVSILQALTFNKVLEELFKMQAMQKAGGDPWEILKKMIFKADFIANYGLMLLCIVVGSILFASLLYAIMQVYNEREEGLKGITFSGLKNRIIKNAERFLYIFLFSLGITIVACVILFCLTLITPVTLFLTIPLVLVCAVPLALFTPVYLFEDISIVRAFIKSFRLGFATWRGVFVVGLLLGIMAYILTVIASVPWYVAFMVKQIFIFSDMQSGITVSVGYGVMLYLFAVIQVFCSYLSRTLIEIGLAYQYAHAREKIDNTCCAFRKTEDRLFI</sequence>
<feature type="transmembrane region" description="Helical" evidence="1">
    <location>
        <begin position="141"/>
        <end position="165"/>
    </location>
</feature>
<feature type="transmembrane region" description="Helical" evidence="1">
    <location>
        <begin position="215"/>
        <end position="240"/>
    </location>
</feature>
<reference evidence="2" key="1">
    <citation type="submission" date="2019-03" db="EMBL/GenBank/DDBJ databases">
        <title>Single cell metagenomics reveals metabolic interactions within the superorganism composed of flagellate Streblomastix strix and complex community of Bacteroidetes bacteria on its surface.</title>
        <authorList>
            <person name="Treitli S.C."/>
            <person name="Kolisko M."/>
            <person name="Husnik F."/>
            <person name="Keeling P."/>
            <person name="Hampl V."/>
        </authorList>
    </citation>
    <scope>NUCLEOTIDE SEQUENCE</scope>
    <source>
        <strain evidence="2">STM</strain>
    </source>
</reference>